<dbReference type="AlphaFoldDB" id="Z9JNW3"/>
<dbReference type="RefSeq" id="WP_038374217.1">
    <property type="nucleotide sequence ID" value="NZ_BAAAOW010000013.1"/>
</dbReference>
<dbReference type="HOGENOM" id="CLU_026984_0_1_11"/>
<gene>
    <name evidence="2" type="ORF">BF93_09175</name>
</gene>
<accession>Z9JNW3</accession>
<organism evidence="2 3">
    <name type="scientific">Brachybacterium phenoliresistens</name>
    <dbReference type="NCBI Taxonomy" id="396014"/>
    <lineage>
        <taxon>Bacteria</taxon>
        <taxon>Bacillati</taxon>
        <taxon>Actinomycetota</taxon>
        <taxon>Actinomycetes</taxon>
        <taxon>Micrococcales</taxon>
        <taxon>Dermabacteraceae</taxon>
        <taxon>Brachybacterium</taxon>
    </lineage>
</organism>
<dbReference type="PANTHER" id="PTHR39339:SF1">
    <property type="entry name" value="CHAD DOMAIN-CONTAINING PROTEIN"/>
    <property type="match status" value="1"/>
</dbReference>
<dbReference type="PROSITE" id="PS51708">
    <property type="entry name" value="CHAD"/>
    <property type="match status" value="1"/>
</dbReference>
<evidence type="ECO:0000259" key="1">
    <source>
        <dbReference type="PROSITE" id="PS51708"/>
    </source>
</evidence>
<sequence>MSPAESPTSRGRVLPLALRGPAEEILRGDGPARRGEDDAVHRLRVAARSLRAVLAASREALEPETVDPAVTALRGIGRALGPARDAEVLRELCGRRLTETERELVPPGVAARLRRMVEADDRAAQARARAFLESADHAAARGLVAALIADPPIIGGGEDAATVLGRGTDRQARRLRRRIARARDLEGTPEEAEALHRVRKAAKTLRYIVRILADIPEAGLGRRRTAWEEPACAIQDALGEHRDSHALAQRIRRAAEQARARGEDGFGYGVLVGVEAAQQRSALAEYHARAASFAEALQDGDGR</sequence>
<dbReference type="STRING" id="396014.BF93_09175"/>
<comment type="caution">
    <text evidence="2">The sequence shown here is derived from an EMBL/GenBank/DDBJ whole genome shotgun (WGS) entry which is preliminary data.</text>
</comment>
<dbReference type="eggNOG" id="COG5607">
    <property type="taxonomic scope" value="Bacteria"/>
</dbReference>
<dbReference type="Proteomes" id="UP000023067">
    <property type="component" value="Unassembled WGS sequence"/>
</dbReference>
<proteinExistence type="predicted"/>
<name>Z9JNW3_9MICO</name>
<dbReference type="Pfam" id="PF05235">
    <property type="entry name" value="CHAD"/>
    <property type="match status" value="1"/>
</dbReference>
<feature type="domain" description="CHAD" evidence="1">
    <location>
        <begin position="7"/>
        <end position="302"/>
    </location>
</feature>
<evidence type="ECO:0000313" key="2">
    <source>
        <dbReference type="EMBL" id="EWS79879.1"/>
    </source>
</evidence>
<dbReference type="InterPro" id="IPR038186">
    <property type="entry name" value="CHAD_dom_sf"/>
</dbReference>
<dbReference type="SMART" id="SM00880">
    <property type="entry name" value="CHAD"/>
    <property type="match status" value="1"/>
</dbReference>
<reference evidence="2 3" key="1">
    <citation type="submission" date="2014-02" db="EMBL/GenBank/DDBJ databases">
        <title>Genome sequence of Brachybacterium phenoliresistens strain W13A50.</title>
        <authorList>
            <person name="Wang X."/>
        </authorList>
    </citation>
    <scope>NUCLEOTIDE SEQUENCE [LARGE SCALE GENOMIC DNA]</scope>
    <source>
        <strain evidence="2 3">W13A50</strain>
    </source>
</reference>
<evidence type="ECO:0000313" key="3">
    <source>
        <dbReference type="Proteomes" id="UP000023067"/>
    </source>
</evidence>
<dbReference type="Gene3D" id="1.40.20.10">
    <property type="entry name" value="CHAD domain"/>
    <property type="match status" value="1"/>
</dbReference>
<dbReference type="PANTHER" id="PTHR39339">
    <property type="entry name" value="SLR1444 PROTEIN"/>
    <property type="match status" value="1"/>
</dbReference>
<dbReference type="PATRIC" id="fig|396014.3.peg.3333"/>
<dbReference type="EMBL" id="JDYK01000023">
    <property type="protein sequence ID" value="EWS79879.1"/>
    <property type="molecule type" value="Genomic_DNA"/>
</dbReference>
<keyword evidence="3" id="KW-1185">Reference proteome</keyword>
<protein>
    <recommendedName>
        <fullName evidence="1">CHAD domain-containing protein</fullName>
    </recommendedName>
</protein>
<dbReference type="InterPro" id="IPR007899">
    <property type="entry name" value="CHAD_dom"/>
</dbReference>